<dbReference type="Proteomes" id="UP000663838">
    <property type="component" value="Unassembled WGS sequence"/>
</dbReference>
<keyword evidence="7" id="KW-0576">Peroxisome</keyword>
<organism evidence="12 13">
    <name type="scientific">Rotaria socialis</name>
    <dbReference type="NCBI Taxonomy" id="392032"/>
    <lineage>
        <taxon>Eukaryota</taxon>
        <taxon>Metazoa</taxon>
        <taxon>Spiralia</taxon>
        <taxon>Gnathifera</taxon>
        <taxon>Rotifera</taxon>
        <taxon>Eurotatoria</taxon>
        <taxon>Bdelloidea</taxon>
        <taxon>Philodinida</taxon>
        <taxon>Philodinidae</taxon>
        <taxon>Rotaria</taxon>
    </lineage>
</organism>
<evidence type="ECO:0000259" key="9">
    <source>
        <dbReference type="Pfam" id="PF00108"/>
    </source>
</evidence>
<feature type="domain" description="Thiolase C-terminal" evidence="10">
    <location>
        <begin position="270"/>
        <end position="388"/>
    </location>
</feature>
<evidence type="ECO:0000256" key="6">
    <source>
        <dbReference type="ARBA" id="ARBA00023121"/>
    </source>
</evidence>
<protein>
    <recommendedName>
        <fullName evidence="2">propanoyl-CoA C-acyltransferase</fullName>
        <ecNumber evidence="2">2.3.1.176</ecNumber>
    </recommendedName>
    <alternativeName>
        <fullName evidence="8">Propanoyl-CoA C-acyltransferase</fullName>
    </alternativeName>
</protein>
<dbReference type="FunFam" id="3.40.47.10:FF:000016">
    <property type="entry name" value="Non-specific lipid-transfer protein"/>
    <property type="match status" value="1"/>
</dbReference>
<dbReference type="InterPro" id="IPR020615">
    <property type="entry name" value="Thiolase_acyl_enz_int_AS"/>
</dbReference>
<evidence type="ECO:0000256" key="3">
    <source>
        <dbReference type="ARBA" id="ARBA00022448"/>
    </source>
</evidence>
<dbReference type="InterPro" id="IPR002155">
    <property type="entry name" value="Thiolase"/>
</dbReference>
<dbReference type="EMBL" id="CAJOBS010000221">
    <property type="protein sequence ID" value="CAF4527439.1"/>
    <property type="molecule type" value="Genomic_DNA"/>
</dbReference>
<comment type="caution">
    <text evidence="12">The sequence shown here is derived from an EMBL/GenBank/DDBJ whole genome shotgun (WGS) entry which is preliminary data.</text>
</comment>
<dbReference type="GO" id="GO:0006869">
    <property type="term" value="P:lipid transport"/>
    <property type="evidence" value="ECO:0007669"/>
    <property type="project" value="UniProtKB-KW"/>
</dbReference>
<dbReference type="Gene3D" id="3.40.47.10">
    <property type="match status" value="1"/>
</dbReference>
<dbReference type="InterPro" id="IPR016039">
    <property type="entry name" value="Thiolase-like"/>
</dbReference>
<dbReference type="GO" id="GO:0016747">
    <property type="term" value="F:acyltransferase activity, transferring groups other than amino-acyl groups"/>
    <property type="evidence" value="ECO:0007669"/>
    <property type="project" value="InterPro"/>
</dbReference>
<dbReference type="InterPro" id="IPR020613">
    <property type="entry name" value="Thiolase_CS"/>
</dbReference>
<dbReference type="GO" id="GO:0005777">
    <property type="term" value="C:peroxisome"/>
    <property type="evidence" value="ECO:0007669"/>
    <property type="project" value="UniProtKB-SubCell"/>
</dbReference>
<name>A0A820X4G1_9BILA</name>
<keyword evidence="3" id="KW-0813">Transport</keyword>
<dbReference type="Pfam" id="PF22691">
    <property type="entry name" value="Thiolase_C_1"/>
    <property type="match status" value="1"/>
</dbReference>
<dbReference type="CDD" id="cd00829">
    <property type="entry name" value="SCP-x_thiolase"/>
    <property type="match status" value="1"/>
</dbReference>
<evidence type="ECO:0000256" key="8">
    <source>
        <dbReference type="ARBA" id="ARBA00032316"/>
    </source>
</evidence>
<keyword evidence="5" id="KW-0445">Lipid transport</keyword>
<keyword evidence="6" id="KW-0446">Lipid-binding</keyword>
<evidence type="ECO:0000313" key="11">
    <source>
        <dbReference type="EMBL" id="CAF3344334.1"/>
    </source>
</evidence>
<dbReference type="PANTHER" id="PTHR42870">
    <property type="entry name" value="ACETYL-COA C-ACETYLTRANSFERASE"/>
    <property type="match status" value="1"/>
</dbReference>
<proteinExistence type="predicted"/>
<evidence type="ECO:0000259" key="10">
    <source>
        <dbReference type="Pfam" id="PF22691"/>
    </source>
</evidence>
<evidence type="ECO:0000256" key="5">
    <source>
        <dbReference type="ARBA" id="ARBA00023055"/>
    </source>
</evidence>
<dbReference type="SUPFAM" id="SSF53901">
    <property type="entry name" value="Thiolase-like"/>
    <property type="match status" value="2"/>
</dbReference>
<evidence type="ECO:0000313" key="12">
    <source>
        <dbReference type="EMBL" id="CAF4527439.1"/>
    </source>
</evidence>
<dbReference type="Proteomes" id="UP000663865">
    <property type="component" value="Unassembled WGS sequence"/>
</dbReference>
<dbReference type="GO" id="GO:0008289">
    <property type="term" value="F:lipid binding"/>
    <property type="evidence" value="ECO:0007669"/>
    <property type="project" value="UniProtKB-KW"/>
</dbReference>
<evidence type="ECO:0000256" key="4">
    <source>
        <dbReference type="ARBA" id="ARBA00022679"/>
    </source>
</evidence>
<dbReference type="EC" id="2.3.1.176" evidence="2"/>
<dbReference type="InterPro" id="IPR055140">
    <property type="entry name" value="Thiolase_C_2"/>
</dbReference>
<dbReference type="PROSITE" id="PS00737">
    <property type="entry name" value="THIOLASE_2"/>
    <property type="match status" value="1"/>
</dbReference>
<evidence type="ECO:0000256" key="1">
    <source>
        <dbReference type="ARBA" id="ARBA00004275"/>
    </source>
</evidence>
<evidence type="ECO:0000256" key="7">
    <source>
        <dbReference type="ARBA" id="ARBA00023140"/>
    </source>
</evidence>
<gene>
    <name evidence="11" type="ORF">KIK155_LOCUS3015</name>
    <name evidence="12" type="ORF">TOA249_LOCUS5470</name>
</gene>
<dbReference type="InterPro" id="IPR020616">
    <property type="entry name" value="Thiolase_N"/>
</dbReference>
<comment type="subcellular location">
    <subcellularLocation>
        <location evidence="1">Peroxisome</location>
    </subcellularLocation>
</comment>
<evidence type="ECO:0000256" key="2">
    <source>
        <dbReference type="ARBA" id="ARBA00012352"/>
    </source>
</evidence>
<evidence type="ECO:0000313" key="13">
    <source>
        <dbReference type="Proteomes" id="UP000663838"/>
    </source>
</evidence>
<feature type="domain" description="Thiolase N-terminal" evidence="9">
    <location>
        <begin position="8"/>
        <end position="232"/>
    </location>
</feature>
<dbReference type="PANTHER" id="PTHR42870:SF1">
    <property type="entry name" value="NON-SPECIFIC LIPID-TRANSFER PROTEIN-LIKE 2"/>
    <property type="match status" value="1"/>
</dbReference>
<keyword evidence="4" id="KW-0808">Transferase</keyword>
<dbReference type="PROSITE" id="PS00098">
    <property type="entry name" value="THIOLASE_1"/>
    <property type="match status" value="1"/>
</dbReference>
<dbReference type="EMBL" id="CAJNYV010000112">
    <property type="protein sequence ID" value="CAF3344334.1"/>
    <property type="molecule type" value="Genomic_DNA"/>
</dbReference>
<dbReference type="PIRSF" id="PIRSF000429">
    <property type="entry name" value="Ac-CoA_Ac_transf"/>
    <property type="match status" value="1"/>
</dbReference>
<dbReference type="AlphaFoldDB" id="A0A820X4G1"/>
<dbReference type="Pfam" id="PF00108">
    <property type="entry name" value="Thiolase_N"/>
    <property type="match status" value="1"/>
</dbReference>
<dbReference type="NCBIfam" id="NF006102">
    <property type="entry name" value="PRK08256.1"/>
    <property type="match status" value="1"/>
</dbReference>
<sequence>MSRALNRVYVIGVGMTKFEKPGRREDFDYPDMAKESTTKAIKDAGVSYKDVEQAFVGYVYGDSTCGQRALYPLGMTGVPIFNVNNNCSTGSSALYLAAKHVAGGLADCVLALGFEKMQRGSLTSQFSDRTNPMDKHIEKMSDLYEFANAPGAAQLFGNAGRDYMKKYNVSPDVFAKIAWKNHKHSKNNPYSQFRDEYTLEEIKNSPVVYEPLTKLQCCPTSDGSAAAVIVNENYIKKHPEVQKHAVEILAIEMATDLPSTFDSNDCMRLVGYDMAKRAADKAYATAGIKPSDVQVVELHDCFSANELITYEALGLCEEGKAGEFVERGDNTYGGKYVVNPSGGLISKGHPLGATGLAQCAELCWQLRNQADKRQVPGARIGLQHNIGLGGACIVAIYRLGTFTTIRVNSKL</sequence>
<accession>A0A820X4G1</accession>
<reference evidence="12" key="1">
    <citation type="submission" date="2021-02" db="EMBL/GenBank/DDBJ databases">
        <authorList>
            <person name="Nowell W R."/>
        </authorList>
    </citation>
    <scope>NUCLEOTIDE SEQUENCE</scope>
</reference>